<gene>
    <name evidence="9" type="ORF">HU200_015242</name>
</gene>
<evidence type="ECO:0000313" key="9">
    <source>
        <dbReference type="EMBL" id="KAF8732893.1"/>
    </source>
</evidence>
<protein>
    <recommendedName>
        <fullName evidence="8">Tryptophan synthase beta chain-like PALP domain-containing protein</fullName>
    </recommendedName>
</protein>
<evidence type="ECO:0000256" key="2">
    <source>
        <dbReference type="ARBA" id="ARBA00007103"/>
    </source>
</evidence>
<dbReference type="OrthoDB" id="10259545at2759"/>
<dbReference type="PANTHER" id="PTHR10314">
    <property type="entry name" value="CYSTATHIONINE BETA-SYNTHASE"/>
    <property type="match status" value="1"/>
</dbReference>
<feature type="domain" description="Tryptophan synthase beta chain-like PALP" evidence="8">
    <location>
        <begin position="300"/>
        <end position="505"/>
    </location>
</feature>
<evidence type="ECO:0000256" key="6">
    <source>
        <dbReference type="ARBA" id="ARBA00023192"/>
    </source>
</evidence>
<sequence>MAGEELGRRGVPSLLNLSSSSSEEQQEHIASNVTQARTLISSAAASVSFIFWLAFRGQYCAMRDLLFFVCVQQFLQLIGWTPLVELKRITDKDGVDARIIGKVEAYQPLCSIKDRCALRSDLFQLFLLNWLWSSEDAEERGLISPGVTTLVEPTSGNMGLGLALLAIHKGYRFIAVMPAKYSLDKQILLRYMGAELYLTDPALGFPGIYDKVEQLQKELANVHVLNQVTNKANSEAHFRLTGMVIICVQMGNNLGWFELIGWTPLVELKRITDKDGIDARIIGKVEAYQPLCSVKDRSALRFVAVMPGQYSLDKQILLRYMGAELYLTDPALGFPGITEKVEQLKKELPNVHVLDQFSNKANPEAHIRWTGPEIWKDTAGKVDIFVAGSGSGGTVTGVGKYLKTQNPGIKIICVEPAESPVVSGGEPGKHKIQGIGPGFIPEVLDTSVIDEAVTVTTEEAMVNARRLAKEEGLLVGISSGANLAACLKVASREENKGKMIVTMFPSGGERYMNSDLFAAVREECIAMTF</sequence>
<evidence type="ECO:0000313" key="10">
    <source>
        <dbReference type="Proteomes" id="UP000636709"/>
    </source>
</evidence>
<dbReference type="EMBL" id="JACEFO010001603">
    <property type="protein sequence ID" value="KAF8732893.1"/>
    <property type="molecule type" value="Genomic_DNA"/>
</dbReference>
<comment type="similarity">
    <text evidence="2">Belongs to the cysteine synthase/cystathionine beta-synthase family.</text>
</comment>
<dbReference type="FunFam" id="3.40.50.1100:FF:000006">
    <property type="entry name" value="Cysteine synthase"/>
    <property type="match status" value="1"/>
</dbReference>
<dbReference type="GO" id="GO:0019344">
    <property type="term" value="P:cysteine biosynthetic process"/>
    <property type="evidence" value="ECO:0007669"/>
    <property type="project" value="UniProtKB-KW"/>
</dbReference>
<keyword evidence="6" id="KW-0198">Cysteine biosynthesis</keyword>
<keyword evidence="4" id="KW-0808">Transferase</keyword>
<keyword evidence="3" id="KW-0028">Amino-acid biosynthesis</keyword>
<evidence type="ECO:0000259" key="8">
    <source>
        <dbReference type="Pfam" id="PF00291"/>
    </source>
</evidence>
<evidence type="ECO:0000256" key="5">
    <source>
        <dbReference type="ARBA" id="ARBA00022898"/>
    </source>
</evidence>
<reference evidence="9" key="1">
    <citation type="submission" date="2020-07" db="EMBL/GenBank/DDBJ databases">
        <title>Genome sequence and genetic diversity analysis of an under-domesticated orphan crop, white fonio (Digitaria exilis).</title>
        <authorList>
            <person name="Bennetzen J.L."/>
            <person name="Chen S."/>
            <person name="Ma X."/>
            <person name="Wang X."/>
            <person name="Yssel A.E.J."/>
            <person name="Chaluvadi S.R."/>
            <person name="Johnson M."/>
            <person name="Gangashetty P."/>
            <person name="Hamidou F."/>
            <person name="Sanogo M.D."/>
            <person name="Zwaenepoel A."/>
            <person name="Wallace J."/>
            <person name="Van De Peer Y."/>
            <person name="Van Deynze A."/>
        </authorList>
    </citation>
    <scope>NUCLEOTIDE SEQUENCE</scope>
    <source>
        <tissue evidence="9">Leaves</tissue>
    </source>
</reference>
<comment type="pathway">
    <text evidence="7">Amino-acid biosynthesis.</text>
</comment>
<evidence type="ECO:0000256" key="1">
    <source>
        <dbReference type="ARBA" id="ARBA00001933"/>
    </source>
</evidence>
<keyword evidence="10" id="KW-1185">Reference proteome</keyword>
<dbReference type="SUPFAM" id="SSF53686">
    <property type="entry name" value="Tryptophan synthase beta subunit-like PLP-dependent enzymes"/>
    <property type="match status" value="2"/>
</dbReference>
<comment type="cofactor">
    <cofactor evidence="1">
        <name>pyridoxal 5'-phosphate</name>
        <dbReference type="ChEBI" id="CHEBI:597326"/>
    </cofactor>
</comment>
<accession>A0A835F9N0</accession>
<dbReference type="GO" id="GO:0016740">
    <property type="term" value="F:transferase activity"/>
    <property type="evidence" value="ECO:0007669"/>
    <property type="project" value="UniProtKB-KW"/>
</dbReference>
<dbReference type="Proteomes" id="UP000636709">
    <property type="component" value="Unassembled WGS sequence"/>
</dbReference>
<dbReference type="CDD" id="cd01561">
    <property type="entry name" value="CBS_like"/>
    <property type="match status" value="1"/>
</dbReference>
<feature type="domain" description="Tryptophan synthase beta chain-like PALP" evidence="8">
    <location>
        <begin position="76"/>
        <end position="254"/>
    </location>
</feature>
<dbReference type="AlphaFoldDB" id="A0A835F9N0"/>
<dbReference type="InterPro" id="IPR036052">
    <property type="entry name" value="TrpB-like_PALP_sf"/>
</dbReference>
<dbReference type="Gene3D" id="3.40.50.1100">
    <property type="match status" value="3"/>
</dbReference>
<dbReference type="Pfam" id="PF00291">
    <property type="entry name" value="PALP"/>
    <property type="match status" value="2"/>
</dbReference>
<evidence type="ECO:0000256" key="3">
    <source>
        <dbReference type="ARBA" id="ARBA00022605"/>
    </source>
</evidence>
<dbReference type="InterPro" id="IPR050214">
    <property type="entry name" value="Cys_Synth/Cystath_Beta-Synth"/>
</dbReference>
<organism evidence="9 10">
    <name type="scientific">Digitaria exilis</name>
    <dbReference type="NCBI Taxonomy" id="1010633"/>
    <lineage>
        <taxon>Eukaryota</taxon>
        <taxon>Viridiplantae</taxon>
        <taxon>Streptophyta</taxon>
        <taxon>Embryophyta</taxon>
        <taxon>Tracheophyta</taxon>
        <taxon>Spermatophyta</taxon>
        <taxon>Magnoliopsida</taxon>
        <taxon>Liliopsida</taxon>
        <taxon>Poales</taxon>
        <taxon>Poaceae</taxon>
        <taxon>PACMAD clade</taxon>
        <taxon>Panicoideae</taxon>
        <taxon>Panicodae</taxon>
        <taxon>Paniceae</taxon>
        <taxon>Anthephorinae</taxon>
        <taxon>Digitaria</taxon>
    </lineage>
</organism>
<comment type="caution">
    <text evidence="9">The sequence shown here is derived from an EMBL/GenBank/DDBJ whole genome shotgun (WGS) entry which is preliminary data.</text>
</comment>
<evidence type="ECO:0000256" key="4">
    <source>
        <dbReference type="ARBA" id="ARBA00022679"/>
    </source>
</evidence>
<evidence type="ECO:0000256" key="7">
    <source>
        <dbReference type="ARBA" id="ARBA00029440"/>
    </source>
</evidence>
<keyword evidence="5" id="KW-0663">Pyridoxal phosphate</keyword>
<dbReference type="InterPro" id="IPR001926">
    <property type="entry name" value="TrpB-like_PALP"/>
</dbReference>
<proteinExistence type="inferred from homology"/>
<name>A0A835F9N0_9POAL</name>